<gene>
    <name evidence="1" type="ORF">HPB47_023174</name>
</gene>
<dbReference type="EMBL" id="JABSTQ010009370">
    <property type="protein sequence ID" value="KAG0429911.1"/>
    <property type="molecule type" value="Genomic_DNA"/>
</dbReference>
<keyword evidence="2" id="KW-1185">Reference proteome</keyword>
<reference evidence="1 2" key="1">
    <citation type="journal article" date="2020" name="Cell">
        <title>Large-Scale Comparative Analyses of Tick Genomes Elucidate Their Genetic Diversity and Vector Capacities.</title>
        <authorList>
            <consortium name="Tick Genome and Microbiome Consortium (TIGMIC)"/>
            <person name="Jia N."/>
            <person name="Wang J."/>
            <person name="Shi W."/>
            <person name="Du L."/>
            <person name="Sun Y."/>
            <person name="Zhan W."/>
            <person name="Jiang J.F."/>
            <person name="Wang Q."/>
            <person name="Zhang B."/>
            <person name="Ji P."/>
            <person name="Bell-Sakyi L."/>
            <person name="Cui X.M."/>
            <person name="Yuan T.T."/>
            <person name="Jiang B.G."/>
            <person name="Yang W.F."/>
            <person name="Lam T.T."/>
            <person name="Chang Q.C."/>
            <person name="Ding S.J."/>
            <person name="Wang X.J."/>
            <person name="Zhu J.G."/>
            <person name="Ruan X.D."/>
            <person name="Zhao L."/>
            <person name="Wei J.T."/>
            <person name="Ye R.Z."/>
            <person name="Que T.C."/>
            <person name="Du C.H."/>
            <person name="Zhou Y.H."/>
            <person name="Cheng J.X."/>
            <person name="Dai P.F."/>
            <person name="Guo W.B."/>
            <person name="Han X.H."/>
            <person name="Huang E.J."/>
            <person name="Li L.F."/>
            <person name="Wei W."/>
            <person name="Gao Y.C."/>
            <person name="Liu J.Z."/>
            <person name="Shao H.Z."/>
            <person name="Wang X."/>
            <person name="Wang C.C."/>
            <person name="Yang T.C."/>
            <person name="Huo Q.B."/>
            <person name="Li W."/>
            <person name="Chen H.Y."/>
            <person name="Chen S.E."/>
            <person name="Zhou L.G."/>
            <person name="Ni X.B."/>
            <person name="Tian J.H."/>
            <person name="Sheng Y."/>
            <person name="Liu T."/>
            <person name="Pan Y.S."/>
            <person name="Xia L.Y."/>
            <person name="Li J."/>
            <person name="Zhao F."/>
            <person name="Cao W.C."/>
        </authorList>
    </citation>
    <scope>NUCLEOTIDE SEQUENCE [LARGE SCALE GENOMIC DNA]</scope>
    <source>
        <strain evidence="1">Iper-2018</strain>
    </source>
</reference>
<evidence type="ECO:0000313" key="1">
    <source>
        <dbReference type="EMBL" id="KAG0429911.1"/>
    </source>
</evidence>
<protein>
    <submittedName>
        <fullName evidence="1">Uncharacterized protein</fullName>
    </submittedName>
</protein>
<organism evidence="1 2">
    <name type="scientific">Ixodes persulcatus</name>
    <name type="common">Taiga tick</name>
    <dbReference type="NCBI Taxonomy" id="34615"/>
    <lineage>
        <taxon>Eukaryota</taxon>
        <taxon>Metazoa</taxon>
        <taxon>Ecdysozoa</taxon>
        <taxon>Arthropoda</taxon>
        <taxon>Chelicerata</taxon>
        <taxon>Arachnida</taxon>
        <taxon>Acari</taxon>
        <taxon>Parasitiformes</taxon>
        <taxon>Ixodida</taxon>
        <taxon>Ixodoidea</taxon>
        <taxon>Ixodidae</taxon>
        <taxon>Ixodinae</taxon>
        <taxon>Ixodes</taxon>
    </lineage>
</organism>
<comment type="caution">
    <text evidence="1">The sequence shown here is derived from an EMBL/GenBank/DDBJ whole genome shotgun (WGS) entry which is preliminary data.</text>
</comment>
<accession>A0AC60QB16</accession>
<feature type="non-terminal residue" evidence="1">
    <location>
        <position position="269"/>
    </location>
</feature>
<sequence length="269" mass="30144">MTAKTWTRRLPPTCQMMLFSATYDKDVMDFAEMIISNPVVIRLRKEEESLANIKQYYVQCTSMEDKFNAISNIYGVLSIGQTIIFCHKSTVHPDLSLSPKPKMAKKRQALSLETKQSIVKDVESGMKKASVAAEYSVPDTTVSSVWKNREQEITHEGDKGKFGEPYVGIDVEQVTVVVNFDLPVDMKGRADCETYLHRIGRTGRFGKSGLAVNMVDGSRSMAVLKQIEEHFAAEYLLLAEVAPVAELRETRLPRLSKRTGAETRRGACV</sequence>
<evidence type="ECO:0000313" key="2">
    <source>
        <dbReference type="Proteomes" id="UP000805193"/>
    </source>
</evidence>
<proteinExistence type="predicted"/>
<dbReference type="Proteomes" id="UP000805193">
    <property type="component" value="Unassembled WGS sequence"/>
</dbReference>
<name>A0AC60QB16_IXOPE</name>